<evidence type="ECO:0000256" key="1">
    <source>
        <dbReference type="ARBA" id="ARBA00022737"/>
    </source>
</evidence>
<name>A0AAV5I619_9ROSI</name>
<dbReference type="NCBIfam" id="TIGR00756">
    <property type="entry name" value="PPR"/>
    <property type="match status" value="1"/>
</dbReference>
<dbReference type="InterPro" id="IPR046960">
    <property type="entry name" value="PPR_At4g14850-like_plant"/>
</dbReference>
<protein>
    <recommendedName>
        <fullName evidence="5">Pentatricopeptide repeat-containing protein</fullName>
    </recommendedName>
</protein>
<dbReference type="PANTHER" id="PTHR47926">
    <property type="entry name" value="PENTATRICOPEPTIDE REPEAT-CONTAINING PROTEIN"/>
    <property type="match status" value="1"/>
</dbReference>
<dbReference type="Gene3D" id="1.25.40.10">
    <property type="entry name" value="Tetratricopeptide repeat domain"/>
    <property type="match status" value="1"/>
</dbReference>
<dbReference type="EMBL" id="BPVZ01000007">
    <property type="protein sequence ID" value="GKU93347.1"/>
    <property type="molecule type" value="Genomic_DNA"/>
</dbReference>
<dbReference type="Pfam" id="PF01535">
    <property type="entry name" value="PPR"/>
    <property type="match status" value="1"/>
</dbReference>
<dbReference type="Proteomes" id="UP001054252">
    <property type="component" value="Unassembled WGS sequence"/>
</dbReference>
<accession>A0AAV5I619</accession>
<dbReference type="InterPro" id="IPR002885">
    <property type="entry name" value="PPR_rpt"/>
</dbReference>
<dbReference type="PANTHER" id="PTHR47926:SF452">
    <property type="entry name" value="PENTATRICOPEPTIDE REPEAT-CONTAINING PROTEIN"/>
    <property type="match status" value="1"/>
</dbReference>
<dbReference type="Pfam" id="PF13041">
    <property type="entry name" value="PPR_2"/>
    <property type="match status" value="1"/>
</dbReference>
<dbReference type="GO" id="GO:0003723">
    <property type="term" value="F:RNA binding"/>
    <property type="evidence" value="ECO:0007669"/>
    <property type="project" value="InterPro"/>
</dbReference>
<dbReference type="AlphaFoldDB" id="A0AAV5I619"/>
<proteinExistence type="predicted"/>
<dbReference type="FunFam" id="1.25.40.10:FF:000090">
    <property type="entry name" value="Pentatricopeptide repeat-containing protein, chloroplastic"/>
    <property type="match status" value="1"/>
</dbReference>
<dbReference type="SUPFAM" id="SSF48452">
    <property type="entry name" value="TPR-like"/>
    <property type="match status" value="2"/>
</dbReference>
<evidence type="ECO:0008006" key="5">
    <source>
        <dbReference type="Google" id="ProtNLM"/>
    </source>
</evidence>
<evidence type="ECO:0000313" key="4">
    <source>
        <dbReference type="Proteomes" id="UP001054252"/>
    </source>
</evidence>
<gene>
    <name evidence="3" type="ORF">SLEP1_g6948</name>
</gene>
<dbReference type="InterPro" id="IPR046848">
    <property type="entry name" value="E_motif"/>
</dbReference>
<evidence type="ECO:0000256" key="2">
    <source>
        <dbReference type="PROSITE-ProRule" id="PRU00708"/>
    </source>
</evidence>
<organism evidence="3 4">
    <name type="scientific">Rubroshorea leprosula</name>
    <dbReference type="NCBI Taxonomy" id="152421"/>
    <lineage>
        <taxon>Eukaryota</taxon>
        <taxon>Viridiplantae</taxon>
        <taxon>Streptophyta</taxon>
        <taxon>Embryophyta</taxon>
        <taxon>Tracheophyta</taxon>
        <taxon>Spermatophyta</taxon>
        <taxon>Magnoliopsida</taxon>
        <taxon>eudicotyledons</taxon>
        <taxon>Gunneridae</taxon>
        <taxon>Pentapetalae</taxon>
        <taxon>rosids</taxon>
        <taxon>malvids</taxon>
        <taxon>Malvales</taxon>
        <taxon>Dipterocarpaceae</taxon>
        <taxon>Rubroshorea</taxon>
    </lineage>
</organism>
<reference evidence="3 4" key="1">
    <citation type="journal article" date="2021" name="Commun. Biol.">
        <title>The genome of Shorea leprosula (Dipterocarpaceae) highlights the ecological relevance of drought in aseasonal tropical rainforests.</title>
        <authorList>
            <person name="Ng K.K.S."/>
            <person name="Kobayashi M.J."/>
            <person name="Fawcett J.A."/>
            <person name="Hatakeyama M."/>
            <person name="Paape T."/>
            <person name="Ng C.H."/>
            <person name="Ang C.C."/>
            <person name="Tnah L.H."/>
            <person name="Lee C.T."/>
            <person name="Nishiyama T."/>
            <person name="Sese J."/>
            <person name="O'Brien M.J."/>
            <person name="Copetti D."/>
            <person name="Mohd Noor M.I."/>
            <person name="Ong R.C."/>
            <person name="Putra M."/>
            <person name="Sireger I.Z."/>
            <person name="Indrioko S."/>
            <person name="Kosugi Y."/>
            <person name="Izuno A."/>
            <person name="Isagi Y."/>
            <person name="Lee S.L."/>
            <person name="Shimizu K.K."/>
        </authorList>
    </citation>
    <scope>NUCLEOTIDE SEQUENCE [LARGE SCALE GENOMIC DNA]</scope>
    <source>
        <strain evidence="3">214</strain>
    </source>
</reference>
<sequence length="186" mass="20596">MFSKRGDLEKAPEVFYSAEKGDVSVWRAMIAGLAMHVRVRAAIDLFFKMQEAKVKPNSATFTNLLCACSQTGLVQEGQLFFNQMEPIYGVPPESQHYACLVNLLGRAGLLTEAVEVIEKMPIVPGDSVRGAPLGACKIHGNVEIAEQAYSRLLELDPENHAPYVLLSNVYAKMGKWDSISKLRKHM</sequence>
<comment type="caution">
    <text evidence="3">The sequence shown here is derived from an EMBL/GenBank/DDBJ whole genome shotgun (WGS) entry which is preliminary data.</text>
</comment>
<dbReference type="PROSITE" id="PS51375">
    <property type="entry name" value="PPR"/>
    <property type="match status" value="1"/>
</dbReference>
<keyword evidence="4" id="KW-1185">Reference proteome</keyword>
<feature type="repeat" description="PPR" evidence="2">
    <location>
        <begin position="22"/>
        <end position="56"/>
    </location>
</feature>
<dbReference type="GO" id="GO:0009451">
    <property type="term" value="P:RNA modification"/>
    <property type="evidence" value="ECO:0007669"/>
    <property type="project" value="InterPro"/>
</dbReference>
<evidence type="ECO:0000313" key="3">
    <source>
        <dbReference type="EMBL" id="GKU93347.1"/>
    </source>
</evidence>
<keyword evidence="1" id="KW-0677">Repeat</keyword>
<dbReference type="InterPro" id="IPR011990">
    <property type="entry name" value="TPR-like_helical_dom_sf"/>
</dbReference>
<dbReference type="Pfam" id="PF20431">
    <property type="entry name" value="E_motif"/>
    <property type="match status" value="1"/>
</dbReference>